<dbReference type="InterPro" id="IPR006176">
    <property type="entry name" value="3-OHacyl-CoA_DH_NAD-bd"/>
</dbReference>
<dbReference type="PROSITE" id="PS00067">
    <property type="entry name" value="3HCDH"/>
    <property type="match status" value="1"/>
</dbReference>
<evidence type="ECO:0000256" key="4">
    <source>
        <dbReference type="ARBA" id="ARBA00012076"/>
    </source>
</evidence>
<dbReference type="InterPro" id="IPR006108">
    <property type="entry name" value="3HC_DH_C"/>
</dbReference>
<dbReference type="RefSeq" id="WP_093031631.1">
    <property type="nucleotide sequence ID" value="NZ_FMZV01000007.1"/>
</dbReference>
<reference evidence="16" key="1">
    <citation type="submission" date="2016-10" db="EMBL/GenBank/DDBJ databases">
        <authorList>
            <person name="Varghese N."/>
            <person name="Submissions S."/>
        </authorList>
    </citation>
    <scope>NUCLEOTIDE SEQUENCE [LARGE SCALE GENOMIC DNA]</scope>
    <source>
        <strain evidence="16">CGMCC 1.9108</strain>
    </source>
</reference>
<dbReference type="InterPro" id="IPR029045">
    <property type="entry name" value="ClpP/crotonase-like_dom_sf"/>
</dbReference>
<dbReference type="AlphaFoldDB" id="A0A1G6UWZ1"/>
<keyword evidence="9" id="KW-0443">Lipid metabolism</keyword>
<dbReference type="PANTHER" id="PTHR43612:SF3">
    <property type="entry name" value="TRIFUNCTIONAL ENZYME SUBUNIT ALPHA, MITOCHONDRIAL"/>
    <property type="match status" value="1"/>
</dbReference>
<evidence type="ECO:0000313" key="16">
    <source>
        <dbReference type="Proteomes" id="UP000199628"/>
    </source>
</evidence>
<keyword evidence="11" id="KW-0511">Multifunctional enzyme</keyword>
<keyword evidence="16" id="KW-1185">Reference proteome</keyword>
<comment type="catalytic activity">
    <reaction evidence="12">
        <text>a (3S)-3-hydroxyacyl-CoA + NAD(+) = a 3-oxoacyl-CoA + NADH + H(+)</text>
        <dbReference type="Rhea" id="RHEA:22432"/>
        <dbReference type="ChEBI" id="CHEBI:15378"/>
        <dbReference type="ChEBI" id="CHEBI:57318"/>
        <dbReference type="ChEBI" id="CHEBI:57540"/>
        <dbReference type="ChEBI" id="CHEBI:57945"/>
        <dbReference type="ChEBI" id="CHEBI:90726"/>
        <dbReference type="EC" id="1.1.1.35"/>
    </reaction>
</comment>
<evidence type="ECO:0000256" key="5">
    <source>
        <dbReference type="ARBA" id="ARBA00022832"/>
    </source>
</evidence>
<keyword evidence="6" id="KW-0442">Lipid degradation</keyword>
<evidence type="ECO:0000313" key="15">
    <source>
        <dbReference type="EMBL" id="SDD45880.1"/>
    </source>
</evidence>
<dbReference type="InterPro" id="IPR036291">
    <property type="entry name" value="NAD(P)-bd_dom_sf"/>
</dbReference>
<name>A0A1G6UWZ1_9RHOB</name>
<feature type="domain" description="3-hydroxyacyl-CoA dehydrogenase NAD binding" evidence="14">
    <location>
        <begin position="321"/>
        <end position="495"/>
    </location>
</feature>
<dbReference type="PANTHER" id="PTHR43612">
    <property type="entry name" value="TRIFUNCTIONAL ENZYME SUBUNIT ALPHA"/>
    <property type="match status" value="1"/>
</dbReference>
<evidence type="ECO:0000259" key="14">
    <source>
        <dbReference type="Pfam" id="PF02737"/>
    </source>
</evidence>
<dbReference type="InterPro" id="IPR001753">
    <property type="entry name" value="Enoyl-CoA_hydra/iso"/>
</dbReference>
<dbReference type="GO" id="GO:0016509">
    <property type="term" value="F:long-chain (3S)-3-hydroxyacyl-CoA dehydrogenase (NAD+) activity"/>
    <property type="evidence" value="ECO:0007669"/>
    <property type="project" value="TreeGrafter"/>
</dbReference>
<feature type="domain" description="3-hydroxyacyl-CoA dehydrogenase C-terminal" evidence="13">
    <location>
        <begin position="498"/>
        <end position="592"/>
    </location>
</feature>
<dbReference type="EC" id="4.2.1.17" evidence="4"/>
<evidence type="ECO:0000259" key="13">
    <source>
        <dbReference type="Pfam" id="PF00725"/>
    </source>
</evidence>
<accession>A0A1G6UWZ1</accession>
<dbReference type="Gene3D" id="3.40.50.720">
    <property type="entry name" value="NAD(P)-binding Rossmann-like Domain"/>
    <property type="match status" value="1"/>
</dbReference>
<dbReference type="CDD" id="cd06558">
    <property type="entry name" value="crotonase-like"/>
    <property type="match status" value="1"/>
</dbReference>
<evidence type="ECO:0000256" key="10">
    <source>
        <dbReference type="ARBA" id="ARBA00023239"/>
    </source>
</evidence>
<dbReference type="Pfam" id="PF00725">
    <property type="entry name" value="3HCDH"/>
    <property type="match status" value="1"/>
</dbReference>
<dbReference type="Pfam" id="PF02737">
    <property type="entry name" value="3HCDH_N"/>
    <property type="match status" value="1"/>
</dbReference>
<dbReference type="Proteomes" id="UP000199628">
    <property type="component" value="Unassembled WGS sequence"/>
</dbReference>
<keyword evidence="5" id="KW-0276">Fatty acid metabolism</keyword>
<dbReference type="SUPFAM" id="SSF51735">
    <property type="entry name" value="NAD(P)-binding Rossmann-fold domains"/>
    <property type="match status" value="1"/>
</dbReference>
<evidence type="ECO:0000256" key="12">
    <source>
        <dbReference type="ARBA" id="ARBA00049556"/>
    </source>
</evidence>
<keyword evidence="10" id="KW-0456">Lyase</keyword>
<evidence type="ECO:0000256" key="11">
    <source>
        <dbReference type="ARBA" id="ARBA00023268"/>
    </source>
</evidence>
<keyword evidence="7" id="KW-0560">Oxidoreductase</keyword>
<dbReference type="Pfam" id="PF00378">
    <property type="entry name" value="ECH_1"/>
    <property type="match status" value="1"/>
</dbReference>
<dbReference type="UniPathway" id="UPA00659"/>
<dbReference type="OrthoDB" id="9771883at2"/>
<dbReference type="InterPro" id="IPR050136">
    <property type="entry name" value="FA_oxidation_alpha_subunit"/>
</dbReference>
<dbReference type="SUPFAM" id="SSF52096">
    <property type="entry name" value="ClpP/crotonase"/>
    <property type="match status" value="1"/>
</dbReference>
<organism evidence="15 16">
    <name type="scientific">Ruegeria marina</name>
    <dbReference type="NCBI Taxonomy" id="639004"/>
    <lineage>
        <taxon>Bacteria</taxon>
        <taxon>Pseudomonadati</taxon>
        <taxon>Pseudomonadota</taxon>
        <taxon>Alphaproteobacteria</taxon>
        <taxon>Rhodobacterales</taxon>
        <taxon>Roseobacteraceae</taxon>
        <taxon>Ruegeria</taxon>
    </lineage>
</organism>
<evidence type="ECO:0000256" key="9">
    <source>
        <dbReference type="ARBA" id="ARBA00023098"/>
    </source>
</evidence>
<evidence type="ECO:0000256" key="8">
    <source>
        <dbReference type="ARBA" id="ARBA00023027"/>
    </source>
</evidence>
<dbReference type="Gene3D" id="1.10.1040.50">
    <property type="match status" value="1"/>
</dbReference>
<dbReference type="GO" id="GO:0070403">
    <property type="term" value="F:NAD+ binding"/>
    <property type="evidence" value="ECO:0007669"/>
    <property type="project" value="InterPro"/>
</dbReference>
<dbReference type="SUPFAM" id="SSF48179">
    <property type="entry name" value="6-phosphogluconate dehydrogenase C-terminal domain-like"/>
    <property type="match status" value="2"/>
</dbReference>
<dbReference type="GO" id="GO:0006635">
    <property type="term" value="P:fatty acid beta-oxidation"/>
    <property type="evidence" value="ECO:0007669"/>
    <property type="project" value="UniProtKB-UniPathway"/>
</dbReference>
<evidence type="ECO:0000256" key="1">
    <source>
        <dbReference type="ARBA" id="ARBA00005005"/>
    </source>
</evidence>
<evidence type="ECO:0000256" key="3">
    <source>
        <dbReference type="ARBA" id="ARBA00008750"/>
    </source>
</evidence>
<comment type="pathway">
    <text evidence="1">Lipid metabolism; fatty acid beta-oxidation.</text>
</comment>
<sequence length="692" mass="74375">MRSVADHLDANRLELGRAWEAARKGHWRMARDPGGIAWLVLDRPGSGTNTVSAETLEGLDRLLDALEADPPRGCVIRSAKPGGFAAGADINDLAELAGDEAEALLRRGHAVLDRLEALGCPTVAVIHGAALGAGLELALACDSRIAIKGASVGFPEVRLGLHPGLGGTFRLTALIAPDEAMTLMLAGNTAHTAKALSLGIFDEVTEERHLAAAVRAAIDALPGRGLGAVEWVLGTAPGRAVAARRMRSTIAEKVREDHYPAPYRLIDLWENHGGDPAKMQEAEIASFAKLLKTDTAKNLVRAFFLRQQLKRGHDAESRIKHVHVVGAGEMGREIAAWAAIKGCRVTLSDLSLDALGSAVRKAAEICETEHLDPPEKRDALDRMMPDPNGYGAACADLVIEAVPEDAELKRKIYDKLGRTMKKGAILASNTSSLRLAVLADGLADPANFAGLHFFNPASRMQLIEVGAQGATDDVILDRLAAFCREIDRLPVRVADEPGFLVNRALMPYLLEALILVEEGVDREAIDAAMLDFGMPMGPVTLADQIGLDICLDVAKSLTDQLDRPMPEIPRRLRDMVEKGNTGKKAGQGFYDWSSGTPEPKAGADAVLSRDLTDRLILAMCDACVECLRKGVVRNADDIDAAMIFATGFAPFRGGPIRYARSRGLAEVRARLLKLSDKHGPRFRPDEGWADLD</sequence>
<gene>
    <name evidence="15" type="ORF">SAMN04488239_107180</name>
</gene>
<evidence type="ECO:0000256" key="7">
    <source>
        <dbReference type="ARBA" id="ARBA00023002"/>
    </source>
</evidence>
<evidence type="ECO:0000256" key="2">
    <source>
        <dbReference type="ARBA" id="ARBA00007005"/>
    </source>
</evidence>
<proteinExistence type="inferred from homology"/>
<dbReference type="STRING" id="639004.SAMN04488239_107180"/>
<keyword evidence="8" id="KW-0520">NAD</keyword>
<comment type="similarity">
    <text evidence="2">In the central section; belongs to the 3-hydroxyacyl-CoA dehydrogenase family.</text>
</comment>
<evidence type="ECO:0000256" key="6">
    <source>
        <dbReference type="ARBA" id="ARBA00022963"/>
    </source>
</evidence>
<dbReference type="EMBL" id="FMZV01000007">
    <property type="protein sequence ID" value="SDD45880.1"/>
    <property type="molecule type" value="Genomic_DNA"/>
</dbReference>
<dbReference type="InterPro" id="IPR008927">
    <property type="entry name" value="6-PGluconate_DH-like_C_sf"/>
</dbReference>
<dbReference type="InterPro" id="IPR006180">
    <property type="entry name" value="3-OHacyl-CoA_DH_CS"/>
</dbReference>
<dbReference type="Gene3D" id="3.90.226.10">
    <property type="entry name" value="2-enoyl-CoA Hydratase, Chain A, domain 1"/>
    <property type="match status" value="1"/>
</dbReference>
<dbReference type="GO" id="GO:0004300">
    <property type="term" value="F:enoyl-CoA hydratase activity"/>
    <property type="evidence" value="ECO:0007669"/>
    <property type="project" value="UniProtKB-EC"/>
</dbReference>
<comment type="similarity">
    <text evidence="3">In the N-terminal section; belongs to the enoyl-CoA hydratase/isomerase family.</text>
</comment>
<protein>
    <recommendedName>
        <fullName evidence="4">enoyl-CoA hydratase</fullName>
        <ecNumber evidence="4">4.2.1.17</ecNumber>
    </recommendedName>
</protein>